<accession>A0A0U1LZ96</accession>
<keyword evidence="2" id="KW-1185">Reference proteome</keyword>
<reference evidence="1 2" key="1">
    <citation type="submission" date="2015-04" db="EMBL/GenBank/DDBJ databases">
        <authorList>
            <person name="Syromyatnikov M.Y."/>
            <person name="Popov V.N."/>
        </authorList>
    </citation>
    <scope>NUCLEOTIDE SEQUENCE [LARGE SCALE GENOMIC DNA]</scope>
    <source>
        <strain evidence="1">WF-38-12</strain>
    </source>
</reference>
<dbReference type="Proteomes" id="UP000054383">
    <property type="component" value="Unassembled WGS sequence"/>
</dbReference>
<protein>
    <submittedName>
        <fullName evidence="1">Uncharacterized protein</fullName>
    </submittedName>
</protein>
<dbReference type="EMBL" id="CVMT01000005">
    <property type="protein sequence ID" value="CRG88648.1"/>
    <property type="molecule type" value="Genomic_DNA"/>
</dbReference>
<name>A0A0U1LZ96_TALIS</name>
<evidence type="ECO:0000313" key="1">
    <source>
        <dbReference type="EMBL" id="CRG88648.1"/>
    </source>
</evidence>
<sequence length="227" mass="26007">MSSNITYSYALHVPKPECVVTKEAIALYGKELKKQDKKRQNKLQYLEKENRGCCNEAGKAEVTKRLCEGVKRHMWVECEWPRQATLDAIDAFEDLETKYLWYWCDPHEGFENVDPQSNFVYLIRSLLLQAMVILVRFIHQPATMKAVIAHNNKAILQTDIPIPRLCDAYILIKPAVIALNHPLLGVATVMLLKAFDSTPCHILIILITWLCRKPGHSSLFTVMNSLQ</sequence>
<evidence type="ECO:0000313" key="2">
    <source>
        <dbReference type="Proteomes" id="UP000054383"/>
    </source>
</evidence>
<proteinExistence type="predicted"/>
<dbReference type="AlphaFoldDB" id="A0A0U1LZ96"/>
<organism evidence="1 2">
    <name type="scientific">Talaromyces islandicus</name>
    <name type="common">Penicillium islandicum</name>
    <dbReference type="NCBI Taxonomy" id="28573"/>
    <lineage>
        <taxon>Eukaryota</taxon>
        <taxon>Fungi</taxon>
        <taxon>Dikarya</taxon>
        <taxon>Ascomycota</taxon>
        <taxon>Pezizomycotina</taxon>
        <taxon>Eurotiomycetes</taxon>
        <taxon>Eurotiomycetidae</taxon>
        <taxon>Eurotiales</taxon>
        <taxon>Trichocomaceae</taxon>
        <taxon>Talaromyces</taxon>
        <taxon>Talaromyces sect. Islandici</taxon>
    </lineage>
</organism>
<gene>
    <name evidence="1" type="ORF">PISL3812_05679</name>
</gene>